<reference evidence="2" key="1">
    <citation type="submission" date="2015-03" db="EMBL/GenBank/DDBJ databases">
        <title>Draft genome sequence of a novel methanotroph (Sn10-6) isolated from flooded ricefield rhizosphere in India.</title>
        <authorList>
            <person name="Pandit P.S."/>
            <person name="Pore S.D."/>
            <person name="Arora P."/>
            <person name="Kapse N.G."/>
            <person name="Dhakephalkar P.K."/>
            <person name="Rahalkar M.C."/>
        </authorList>
    </citation>
    <scope>NUCLEOTIDE SEQUENCE [LARGE SCALE GENOMIC DNA]</scope>
    <source>
        <strain evidence="2">Sn10-6</strain>
    </source>
</reference>
<evidence type="ECO:0000313" key="1">
    <source>
        <dbReference type="EMBL" id="KJV07259.1"/>
    </source>
</evidence>
<accession>A0A0F3INV7</accession>
<protein>
    <submittedName>
        <fullName evidence="1">Uncharacterized protein</fullName>
    </submittedName>
</protein>
<reference evidence="1 2" key="2">
    <citation type="journal article" date="2016" name="Microb. Ecol.">
        <title>Genome Characteristics of a Novel Type I Methanotroph (Sn10-6) Isolated from a Flooded Indian Rice Field.</title>
        <authorList>
            <person name="Rahalkar M.C."/>
            <person name="Pandit P.S."/>
            <person name="Dhakephalkar P.K."/>
            <person name="Pore S."/>
            <person name="Arora P."/>
            <person name="Kapse N."/>
        </authorList>
    </citation>
    <scope>NUCLEOTIDE SEQUENCE [LARGE SCALE GENOMIC DNA]</scope>
    <source>
        <strain evidence="1 2">Sn10-6</strain>
    </source>
</reference>
<dbReference type="OrthoDB" id="5572199at2"/>
<dbReference type="AlphaFoldDB" id="A0A0F3INV7"/>
<organism evidence="1 2">
    <name type="scientific">Methylocucumis oryzae</name>
    <dbReference type="NCBI Taxonomy" id="1632867"/>
    <lineage>
        <taxon>Bacteria</taxon>
        <taxon>Pseudomonadati</taxon>
        <taxon>Pseudomonadota</taxon>
        <taxon>Gammaproteobacteria</taxon>
        <taxon>Methylococcales</taxon>
        <taxon>Methylococcaceae</taxon>
        <taxon>Methylocucumis</taxon>
    </lineage>
</organism>
<name>A0A0F3INV7_9GAMM</name>
<gene>
    <name evidence="1" type="ORF">VZ94_05790</name>
</gene>
<evidence type="ECO:0000313" key="2">
    <source>
        <dbReference type="Proteomes" id="UP000033684"/>
    </source>
</evidence>
<dbReference type="EMBL" id="LAJX01000049">
    <property type="protein sequence ID" value="KJV07259.1"/>
    <property type="molecule type" value="Genomic_DNA"/>
</dbReference>
<sequence length="146" mass="16501">MKDFFKKHRILAILLALSALLLTQYKAVMPFVYYVVSSDLFLVDSNDKASQLPISNDMTNLAFTICNDNIRAKTGNNQITFPQKPSNSWSFGNYQYLISSEYTITDQSTNQLTTKKYTCRITYKNGDDLSGSNNPDNWSLDGIDGI</sequence>
<proteinExistence type="predicted"/>
<comment type="caution">
    <text evidence="1">The sequence shown here is derived from an EMBL/GenBank/DDBJ whole genome shotgun (WGS) entry which is preliminary data.</text>
</comment>
<dbReference type="RefSeq" id="WP_045778512.1">
    <property type="nucleotide sequence ID" value="NZ_LAJX01000049.1"/>
</dbReference>
<keyword evidence="2" id="KW-1185">Reference proteome</keyword>
<dbReference type="Proteomes" id="UP000033684">
    <property type="component" value="Unassembled WGS sequence"/>
</dbReference>